<dbReference type="PANTHER" id="PTHR35895:SF1">
    <property type="entry name" value="LIPID-BINDING SERUM GLYCOPROTEIN C-TERMINAL DOMAIN-CONTAINING PROTEIN"/>
    <property type="match status" value="1"/>
</dbReference>
<dbReference type="AlphaFoldDB" id="A0A9W7C1M4"/>
<dbReference type="GO" id="GO:0016020">
    <property type="term" value="C:membrane"/>
    <property type="evidence" value="ECO:0007669"/>
    <property type="project" value="TreeGrafter"/>
</dbReference>
<dbReference type="PANTHER" id="PTHR35895">
    <property type="entry name" value="CHROMOSOME 16, WHOLE GENOME SHOTGUN SEQUENCE"/>
    <property type="match status" value="1"/>
</dbReference>
<keyword evidence="2" id="KW-0812">Transmembrane</keyword>
<sequence length="1179" mass="126370">MLNINEMEDSSTKPLLQSDSETPAHSFMTPDNFLSDFASGEGDKEDKQDRTYSLTSVEMGETPSSSPTSTRRGCGRLSRLQCGLLSLAIFAVLAVVGVVVGGPEIANTELQNSEVTFTKLTMSNPSSTDYSFDVAADVKISNVKPIDGTIGEMTVDLSYDNVKLGSLKMPPIDVKAGKDNYKSIDSQRFEVNPEAYDTWDKFSNAMLMEKTVDWVLNGEASVTSSIMGISMSFGGLNFEKEIPLSCFDGLDDVQMSVFDLTQSTPDSIIVQMTVCLKNPSDISVGNLGDMYFGVYYNNSYMGNVTATDAETSVTKDDASSPGCEQFGEKGYNSIPMFGNLVPADDAHDAADQLMSRYLSGKSSPVSAKALSPIADSLPLFNTGMQGLSLDTTLNGDETPLIVGIEFKSATVTPINNDACAMDMVADVSMQNPLGPESPLYITTVDMTVDMGYNGAKVGQAKTFETDVPEPNEVKGNDVLTVPAYALMELFDKGASLTAFAKDLINLDTLEVSLTGSTGTTAYCPALGYNMNIAEVPIVLPNEETNPALPPVTIQGMGGLKDVTITEYSISGNAPPSGDCTDHCGLVVSVTARIVNPSPFGMVLGTLNAEMLDHNKVKLGTVGTVEPLTLSPGVNNVTMAGILHPDDADALDAAADFMSAYMNNSAQVTTVRGTDAGDTPVDWLNDIVNGLELSTVFPGAGDDFEALTEIEIIEMEMELTTDSKARVASTVKARLNVPAQVDPSIILNVTFSGMVFDLIDPDTNSHLGGIELDVTDVPVTYEDGYITASFSKTDMVIKDFDGTSDLIAQLMVNPDKTVRMEGKASPLVETGMGWLQLKDVPFGGETVMYGFNNLVDPNTNLPEMKITKIDIESGEDGILNLLIDCDVTNPSNVKPEMGKVSMDLWTYNETHVGGFETKIGTVTIEEFTLEANTDRNAVTTFTNVKAQYVTPNGDHAKRAGDLFLSNFVSGVDQKARIKGNPDGSGTDIDLLKPALKILSSSSDVPGLVGNVLTHSVMHFPSLLHLTSLPTILFVSNPFSADMTVTSSHCEIYPCYEYTDDTNTVCDRWYDGSEHGQDPSEHHYGSAGYYTPDDLDVTVKAGEVNHELEEKTVALYSALSLEMATTLFSSSTGGALIRLEGVMGIQIGGFSMDVHFAEAGVPICLGWSFFGNEHECDNTPP</sequence>
<feature type="transmembrane region" description="Helical" evidence="2">
    <location>
        <begin position="82"/>
        <end position="102"/>
    </location>
</feature>
<organism evidence="3 4">
    <name type="scientific">Triparma verrucosa</name>
    <dbReference type="NCBI Taxonomy" id="1606542"/>
    <lineage>
        <taxon>Eukaryota</taxon>
        <taxon>Sar</taxon>
        <taxon>Stramenopiles</taxon>
        <taxon>Ochrophyta</taxon>
        <taxon>Bolidophyceae</taxon>
        <taxon>Parmales</taxon>
        <taxon>Triparmaceae</taxon>
        <taxon>Triparma</taxon>
    </lineage>
</organism>
<dbReference type="Pfam" id="PF12505">
    <property type="entry name" value="DUF3712"/>
    <property type="match status" value="2"/>
</dbReference>
<reference evidence="4" key="1">
    <citation type="journal article" date="2023" name="Commun. Biol.">
        <title>Genome analysis of Parmales, the sister group of diatoms, reveals the evolutionary specialization of diatoms from phago-mixotrophs to photoautotrophs.</title>
        <authorList>
            <person name="Ban H."/>
            <person name="Sato S."/>
            <person name="Yoshikawa S."/>
            <person name="Yamada K."/>
            <person name="Nakamura Y."/>
            <person name="Ichinomiya M."/>
            <person name="Sato N."/>
            <person name="Blanc-Mathieu R."/>
            <person name="Endo H."/>
            <person name="Kuwata A."/>
            <person name="Ogata H."/>
        </authorList>
    </citation>
    <scope>NUCLEOTIDE SEQUENCE [LARGE SCALE GENOMIC DNA]</scope>
    <source>
        <strain evidence="4">NIES 3699</strain>
    </source>
</reference>
<feature type="compositionally biased region" description="Basic and acidic residues" evidence="1">
    <location>
        <begin position="41"/>
        <end position="50"/>
    </location>
</feature>
<name>A0A9W7C1M4_9STRA</name>
<feature type="compositionally biased region" description="Polar residues" evidence="1">
    <location>
        <begin position="12"/>
        <end position="23"/>
    </location>
</feature>
<evidence type="ECO:0000256" key="2">
    <source>
        <dbReference type="SAM" id="Phobius"/>
    </source>
</evidence>
<comment type="caution">
    <text evidence="3">The sequence shown here is derived from an EMBL/GenBank/DDBJ whole genome shotgun (WGS) entry which is preliminary data.</text>
</comment>
<keyword evidence="2" id="KW-0472">Membrane</keyword>
<accession>A0A9W7C1M4</accession>
<evidence type="ECO:0000256" key="1">
    <source>
        <dbReference type="SAM" id="MobiDB-lite"/>
    </source>
</evidence>
<protein>
    <submittedName>
        <fullName evidence="3">Uncharacterized protein</fullName>
    </submittedName>
</protein>
<dbReference type="Proteomes" id="UP001165160">
    <property type="component" value="Unassembled WGS sequence"/>
</dbReference>
<dbReference type="EMBL" id="BRXX01000203">
    <property type="protein sequence ID" value="GMH97597.1"/>
    <property type="molecule type" value="Genomic_DNA"/>
</dbReference>
<proteinExistence type="predicted"/>
<evidence type="ECO:0000313" key="4">
    <source>
        <dbReference type="Proteomes" id="UP001165160"/>
    </source>
</evidence>
<evidence type="ECO:0000313" key="3">
    <source>
        <dbReference type="EMBL" id="GMH97597.1"/>
    </source>
</evidence>
<gene>
    <name evidence="3" type="ORF">TrVE_jg1604</name>
</gene>
<keyword evidence="2" id="KW-1133">Transmembrane helix</keyword>
<dbReference type="InterPro" id="IPR046368">
    <property type="entry name" value="Tag1"/>
</dbReference>
<dbReference type="InterPro" id="IPR022185">
    <property type="entry name" value="DUF3712"/>
</dbReference>
<feature type="region of interest" description="Disordered" evidence="1">
    <location>
        <begin position="1"/>
        <end position="50"/>
    </location>
</feature>
<keyword evidence="4" id="KW-1185">Reference proteome</keyword>